<dbReference type="AlphaFoldDB" id="A0A084ILD3"/>
<proteinExistence type="predicted"/>
<dbReference type="OrthoDB" id="9815616at2"/>
<protein>
    <submittedName>
        <fullName evidence="1">Crispr-associated protein, Csy1 family</fullName>
    </submittedName>
</protein>
<name>A0A084ILD3_SALHC</name>
<dbReference type="Proteomes" id="UP000028302">
    <property type="component" value="Unassembled WGS sequence"/>
</dbReference>
<evidence type="ECO:0000313" key="2">
    <source>
        <dbReference type="Proteomes" id="UP000028302"/>
    </source>
</evidence>
<dbReference type="EMBL" id="APNK01000011">
    <property type="protein sequence ID" value="KEZ77517.1"/>
    <property type="molecule type" value="Genomic_DNA"/>
</dbReference>
<organism evidence="1 2">
    <name type="scientific">Salinisphaera hydrothermalis (strain C41B8)</name>
    <dbReference type="NCBI Taxonomy" id="1304275"/>
    <lineage>
        <taxon>Bacteria</taxon>
        <taxon>Pseudomonadati</taxon>
        <taxon>Pseudomonadota</taxon>
        <taxon>Gammaproteobacteria</taxon>
        <taxon>Salinisphaerales</taxon>
        <taxon>Salinisphaeraceae</taxon>
        <taxon>Salinisphaera</taxon>
    </lineage>
</organism>
<dbReference type="PATRIC" id="fig|1304275.5.peg.1848"/>
<dbReference type="STRING" id="1304275.C41B8_09071"/>
<keyword evidence="2" id="KW-1185">Reference proteome</keyword>
<gene>
    <name evidence="1" type="ORF">C41B8_09071</name>
</gene>
<dbReference type="NCBIfam" id="TIGR02564">
    <property type="entry name" value="cas_Csy1"/>
    <property type="match status" value="1"/>
</dbReference>
<sequence>MPDTTDNQTGTAARSERFREAIADFINARRVAKLKGREDDAAAAAKYEYETWLASAAHRVSQIQAVTHVLKASHPDARGSSLYIPPTDLPLRDEIGSHSLGNEFTEDVVGNAAALDVFKFLKVEVDGRSLLDWVKQDDTDLKQALHTDEDIAHRRMQAFGNLVRSGTPSSHALAKQVYWLVDGRPDDNHNFHLLQPLFSSALAHRVHADIQAARFGEENKAGRQAKRSKKPHDGIYQDYRQLAVRKMGGTKPQNISQLTSERGGTNYLLASLPPTWSLMRATTLLGRESSTGRFFYFEGVRGLVRSLGRLLRSDPKKTLETRQKREELEKALGAQLPLFAATIRDQLSPGWTRDPACELPLCEQLWLDPDRLTLDARLLGEGGEDDRAFEQAYHWGDWPDQVAGIFANWLNDRLRHAGITSVGDIEYRHWARQAIVEAAWPVPMQRRAAEDRS</sequence>
<dbReference type="Pfam" id="PF09611">
    <property type="entry name" value="Cas_Csy1"/>
    <property type="match status" value="1"/>
</dbReference>
<evidence type="ECO:0000313" key="1">
    <source>
        <dbReference type="EMBL" id="KEZ77517.1"/>
    </source>
</evidence>
<comment type="caution">
    <text evidence="1">The sequence shown here is derived from an EMBL/GenBank/DDBJ whole genome shotgun (WGS) entry which is preliminary data.</text>
</comment>
<reference evidence="1 2" key="1">
    <citation type="submission" date="2013-03" db="EMBL/GenBank/DDBJ databases">
        <title>Salinisphaera hydrothermalis C41B8 Genome Sequencing.</title>
        <authorList>
            <person name="Li C."/>
            <person name="Lai Q."/>
            <person name="Shao Z."/>
        </authorList>
    </citation>
    <scope>NUCLEOTIDE SEQUENCE [LARGE SCALE GENOMIC DNA]</scope>
    <source>
        <strain evidence="1 2">C41B8</strain>
    </source>
</reference>
<accession>A0A084ILD3</accession>
<dbReference type="eggNOG" id="ENOG502Z8VU">
    <property type="taxonomic scope" value="Bacteria"/>
</dbReference>
<dbReference type="InterPro" id="IPR013397">
    <property type="entry name" value="CRISPR-assoc_prot_Csy1"/>
</dbReference>